<dbReference type="AlphaFoldDB" id="A0A444CMU9"/>
<proteinExistence type="predicted"/>
<accession>A0A444CMU9</accession>
<name>A0A444CMU9_ENSVE</name>
<dbReference type="EMBL" id="KV876096">
    <property type="protein sequence ID" value="RZR74047.1"/>
    <property type="molecule type" value="Genomic_DNA"/>
</dbReference>
<sequence>MSKTPTGESPYSLTFGTEAVLQPEVVFPTLSIENFTPEASATGLKENLDLLKERRAELHLKTLHY</sequence>
<reference evidence="1" key="1">
    <citation type="journal article" date="2018" name="Data Brief">
        <title>Genome sequence data from 17 accessions of Ensete ventricosum, a staple food crop for millions in Ethiopia.</title>
        <authorList>
            <person name="Yemataw Z."/>
            <person name="Muzemil S."/>
            <person name="Ambachew D."/>
            <person name="Tripathi L."/>
            <person name="Tesfaye K."/>
            <person name="Chala A."/>
            <person name="Farbos A."/>
            <person name="O'Neill P."/>
            <person name="Moore K."/>
            <person name="Grant M."/>
            <person name="Studholme D.J."/>
        </authorList>
    </citation>
    <scope>NUCLEOTIDE SEQUENCE [LARGE SCALE GENOMIC DNA]</scope>
    <source>
        <tissue evidence="1">Leaf</tissue>
    </source>
</reference>
<protein>
    <submittedName>
        <fullName evidence="1">Uncharacterized protein</fullName>
    </submittedName>
</protein>
<organism evidence="1">
    <name type="scientific">Ensete ventricosum</name>
    <name type="common">Abyssinian banana</name>
    <name type="synonym">Musa ensete</name>
    <dbReference type="NCBI Taxonomy" id="4639"/>
    <lineage>
        <taxon>Eukaryota</taxon>
        <taxon>Viridiplantae</taxon>
        <taxon>Streptophyta</taxon>
        <taxon>Embryophyta</taxon>
        <taxon>Tracheophyta</taxon>
        <taxon>Spermatophyta</taxon>
        <taxon>Magnoliopsida</taxon>
        <taxon>Liliopsida</taxon>
        <taxon>Zingiberales</taxon>
        <taxon>Musaceae</taxon>
        <taxon>Ensete</taxon>
    </lineage>
</organism>
<evidence type="ECO:0000313" key="1">
    <source>
        <dbReference type="EMBL" id="RZR74047.1"/>
    </source>
</evidence>
<dbReference type="Proteomes" id="UP000290560">
    <property type="component" value="Unassembled WGS sequence"/>
</dbReference>
<gene>
    <name evidence="1" type="ORF">BHM03_00031487</name>
</gene>